<keyword evidence="5" id="KW-0408">Iron</keyword>
<gene>
    <name evidence="7" type="ORF">J0J70_10425</name>
</gene>
<keyword evidence="3" id="KW-0813">Transport</keyword>
<dbReference type="Pfam" id="PF19583">
    <property type="entry name" value="ODP"/>
    <property type="match status" value="1"/>
</dbReference>
<comment type="cofactor">
    <cofactor evidence="1">
        <name>Fe cation</name>
        <dbReference type="ChEBI" id="CHEBI:24875"/>
    </cofactor>
</comment>
<dbReference type="InterPro" id="IPR045761">
    <property type="entry name" value="ODP_dom"/>
</dbReference>
<dbReference type="GO" id="GO:0046872">
    <property type="term" value="F:metal ion binding"/>
    <property type="evidence" value="ECO:0007669"/>
    <property type="project" value="InterPro"/>
</dbReference>
<keyword evidence="4" id="KW-0249">Electron transport</keyword>
<protein>
    <submittedName>
        <fullName evidence="7">FprA family A-type flavoprotein</fullName>
    </submittedName>
</protein>
<reference evidence="7" key="1">
    <citation type="submission" date="2021-03" db="EMBL/GenBank/DDBJ databases">
        <title>Comparative Genomics and Metabolomics in the genus Turicibacter.</title>
        <authorList>
            <person name="Maki J."/>
            <person name="Looft T."/>
        </authorList>
    </citation>
    <scope>NUCLEOTIDE SEQUENCE</scope>
    <source>
        <strain evidence="7">ISU324</strain>
    </source>
</reference>
<dbReference type="Gene3D" id="3.40.50.360">
    <property type="match status" value="1"/>
</dbReference>
<sequence>MESLKLVENVYWLGIQDHDLEVFDVVMETKYGTSYNSYFVKGEDKVALFDTVKAPYFEDYLQKIQKHVSIDEIDYIIVHHTEPDHAGSIEKLIKLNPNITVIASAVAIRYLRNIVNIDFKSQAVKMNDVLDLGGRTLKFISAPNLHWPDTIYSYLVEEEILFTCDSFGSHYAFDDVLMSKLPVEKNDDYMDALLNYYNPIFAPFKTYVLKAIATLSGLNIKMICPGHGPVLDARIEEIMNIYKEWSTEDFSTEKLVVIPFTSAYGYTKIMAETVKEGIVMVNPNVTVRLYDLDIKSFPEVKEQLFADLYAADAIAIGATTVNKDAVPIVWDVLTGMNPVTHGGKFGAAFGSYGWSGEAVDNVHARLTQLKLKMVEPVKLCFKPDEEKLADVLTLGKTIGRSLLEGRLVCDLD</sequence>
<dbReference type="CDD" id="cd07709">
    <property type="entry name" value="flavodiiron_proteins_MBL-fold"/>
    <property type="match status" value="1"/>
</dbReference>
<dbReference type="InterPro" id="IPR001279">
    <property type="entry name" value="Metallo-B-lactamas"/>
</dbReference>
<dbReference type="InterPro" id="IPR016440">
    <property type="entry name" value="Rubredoxin-O_OxRdtase"/>
</dbReference>
<evidence type="ECO:0000256" key="1">
    <source>
        <dbReference type="ARBA" id="ARBA00001962"/>
    </source>
</evidence>
<dbReference type="GO" id="GO:0016651">
    <property type="term" value="F:oxidoreductase activity, acting on NAD(P)H"/>
    <property type="evidence" value="ECO:0007669"/>
    <property type="project" value="UniProtKB-ARBA"/>
</dbReference>
<dbReference type="Proteomes" id="UP001058072">
    <property type="component" value="Chromosome"/>
</dbReference>
<dbReference type="GO" id="GO:0009055">
    <property type="term" value="F:electron transfer activity"/>
    <property type="evidence" value="ECO:0007669"/>
    <property type="project" value="InterPro"/>
</dbReference>
<name>A0A9Q9FEY4_9FIRM</name>
<evidence type="ECO:0000313" key="7">
    <source>
        <dbReference type="EMBL" id="UUF08022.1"/>
    </source>
</evidence>
<dbReference type="InterPro" id="IPR051285">
    <property type="entry name" value="NADH_oxidoreductase_modular"/>
</dbReference>
<evidence type="ECO:0000259" key="6">
    <source>
        <dbReference type="PROSITE" id="PS50902"/>
    </source>
</evidence>
<evidence type="ECO:0000256" key="2">
    <source>
        <dbReference type="ARBA" id="ARBA00007121"/>
    </source>
</evidence>
<evidence type="ECO:0000256" key="5">
    <source>
        <dbReference type="ARBA" id="ARBA00023004"/>
    </source>
</evidence>
<evidence type="ECO:0000256" key="4">
    <source>
        <dbReference type="ARBA" id="ARBA00022982"/>
    </source>
</evidence>
<dbReference type="PANTHER" id="PTHR32145">
    <property type="entry name" value="DIFLAVIN FLAVOPROTEIN A 2-RELATED"/>
    <property type="match status" value="1"/>
</dbReference>
<dbReference type="PIRSF" id="PIRSF005243">
    <property type="entry name" value="ROO"/>
    <property type="match status" value="1"/>
</dbReference>
<evidence type="ECO:0000256" key="3">
    <source>
        <dbReference type="ARBA" id="ARBA00022448"/>
    </source>
</evidence>
<organism evidence="7 8">
    <name type="scientific">Turicibacter bilis</name>
    <dbReference type="NCBI Taxonomy" id="2735723"/>
    <lineage>
        <taxon>Bacteria</taxon>
        <taxon>Bacillati</taxon>
        <taxon>Bacillota</taxon>
        <taxon>Erysipelotrichia</taxon>
        <taxon>Erysipelotrichales</taxon>
        <taxon>Turicibacteraceae</taxon>
        <taxon>Turicibacter</taxon>
    </lineage>
</organism>
<dbReference type="PROSITE" id="PS50902">
    <property type="entry name" value="FLAVODOXIN_LIKE"/>
    <property type="match status" value="1"/>
</dbReference>
<proteinExistence type="inferred from homology"/>
<accession>A0A9Q9FEY4</accession>
<dbReference type="InterPro" id="IPR029039">
    <property type="entry name" value="Flavoprotein-like_sf"/>
</dbReference>
<dbReference type="SUPFAM" id="SSF56281">
    <property type="entry name" value="Metallo-hydrolase/oxidoreductase"/>
    <property type="match status" value="1"/>
</dbReference>
<feature type="domain" description="Flavodoxin-like" evidence="6">
    <location>
        <begin position="256"/>
        <end position="399"/>
    </location>
</feature>
<evidence type="ECO:0000313" key="8">
    <source>
        <dbReference type="Proteomes" id="UP001058072"/>
    </source>
</evidence>
<dbReference type="Gene3D" id="3.60.15.10">
    <property type="entry name" value="Ribonuclease Z/Hydroxyacylglutathione hydrolase-like"/>
    <property type="match status" value="1"/>
</dbReference>
<dbReference type="RefSeq" id="WP_212724589.1">
    <property type="nucleotide sequence ID" value="NZ_CP071250.1"/>
</dbReference>
<dbReference type="EMBL" id="CP071250">
    <property type="protein sequence ID" value="UUF08022.1"/>
    <property type="molecule type" value="Genomic_DNA"/>
</dbReference>
<dbReference type="SUPFAM" id="SSF52218">
    <property type="entry name" value="Flavoproteins"/>
    <property type="match status" value="1"/>
</dbReference>
<dbReference type="SMART" id="SM00849">
    <property type="entry name" value="Lactamase_B"/>
    <property type="match status" value="1"/>
</dbReference>
<dbReference type="AlphaFoldDB" id="A0A9Q9FEY4"/>
<dbReference type="InterPro" id="IPR036866">
    <property type="entry name" value="RibonucZ/Hydroxyglut_hydro"/>
</dbReference>
<dbReference type="Pfam" id="PF00258">
    <property type="entry name" value="Flavodoxin_1"/>
    <property type="match status" value="1"/>
</dbReference>
<dbReference type="GO" id="GO:0010181">
    <property type="term" value="F:FMN binding"/>
    <property type="evidence" value="ECO:0007669"/>
    <property type="project" value="InterPro"/>
</dbReference>
<comment type="similarity">
    <text evidence="2">In the N-terminal section; belongs to the zinc metallo-hydrolase group 3 family.</text>
</comment>
<dbReference type="InterPro" id="IPR008254">
    <property type="entry name" value="Flavodoxin/NO_synth"/>
</dbReference>
<dbReference type="PANTHER" id="PTHR32145:SF11">
    <property type="entry name" value="DIFLAVIN FLAVOPROTEIN A 2-RELATED"/>
    <property type="match status" value="1"/>
</dbReference>